<evidence type="ECO:0000256" key="1">
    <source>
        <dbReference type="ARBA" id="ARBA00004191"/>
    </source>
</evidence>
<keyword evidence="10" id="KW-1185">Reference proteome</keyword>
<comment type="caution">
    <text evidence="9">The sequence shown here is derived from an EMBL/GenBank/DDBJ whole genome shotgun (WGS) entry which is preliminary data.</text>
</comment>
<gene>
    <name evidence="9" type="ORF">Adt_27232</name>
</gene>
<keyword evidence="5 8" id="KW-0378">Hydrolase</keyword>
<evidence type="ECO:0000313" key="10">
    <source>
        <dbReference type="Proteomes" id="UP001604336"/>
    </source>
</evidence>
<evidence type="ECO:0000256" key="3">
    <source>
        <dbReference type="ARBA" id="ARBA00022512"/>
    </source>
</evidence>
<keyword evidence="7" id="KW-0961">Cell wall biogenesis/degradation</keyword>
<keyword evidence="6 8" id="KW-0326">Glycosidase</keyword>
<dbReference type="Gene3D" id="2.160.20.10">
    <property type="entry name" value="Single-stranded right-handed beta-helix, Pectin lyase-like"/>
    <property type="match status" value="2"/>
</dbReference>
<dbReference type="PANTHER" id="PTHR31375">
    <property type="match status" value="1"/>
</dbReference>
<keyword evidence="4" id="KW-0964">Secreted</keyword>
<reference evidence="10" key="1">
    <citation type="submission" date="2024-07" db="EMBL/GenBank/DDBJ databases">
        <title>Two chromosome-level genome assemblies of Korean endemic species Abeliophyllum distichum and Forsythia ovata (Oleaceae).</title>
        <authorList>
            <person name="Jang H."/>
        </authorList>
    </citation>
    <scope>NUCLEOTIDE SEQUENCE [LARGE SCALE GENOMIC DNA]</scope>
</reference>
<dbReference type="EMBL" id="JBFOLK010000008">
    <property type="protein sequence ID" value="KAL2491604.1"/>
    <property type="molecule type" value="Genomic_DNA"/>
</dbReference>
<proteinExistence type="inferred from homology"/>
<accession>A0ABD1RX97</accession>
<comment type="similarity">
    <text evidence="2 8">Belongs to the glycosyl hydrolase 28 family.</text>
</comment>
<evidence type="ECO:0000256" key="5">
    <source>
        <dbReference type="ARBA" id="ARBA00022801"/>
    </source>
</evidence>
<organism evidence="9 10">
    <name type="scientific">Abeliophyllum distichum</name>
    <dbReference type="NCBI Taxonomy" id="126358"/>
    <lineage>
        <taxon>Eukaryota</taxon>
        <taxon>Viridiplantae</taxon>
        <taxon>Streptophyta</taxon>
        <taxon>Embryophyta</taxon>
        <taxon>Tracheophyta</taxon>
        <taxon>Spermatophyta</taxon>
        <taxon>Magnoliopsida</taxon>
        <taxon>eudicotyledons</taxon>
        <taxon>Gunneridae</taxon>
        <taxon>Pentapetalae</taxon>
        <taxon>asterids</taxon>
        <taxon>lamiids</taxon>
        <taxon>Lamiales</taxon>
        <taxon>Oleaceae</taxon>
        <taxon>Forsythieae</taxon>
        <taxon>Abeliophyllum</taxon>
    </lineage>
</organism>
<evidence type="ECO:0000256" key="7">
    <source>
        <dbReference type="ARBA" id="ARBA00023316"/>
    </source>
</evidence>
<dbReference type="InterPro" id="IPR011050">
    <property type="entry name" value="Pectin_lyase_fold/virulence"/>
</dbReference>
<dbReference type="GO" id="GO:0016798">
    <property type="term" value="F:hydrolase activity, acting on glycosyl bonds"/>
    <property type="evidence" value="ECO:0007669"/>
    <property type="project" value="UniProtKB-KW"/>
</dbReference>
<protein>
    <submittedName>
        <fullName evidence="9">Polygalacturonase QRT2</fullName>
    </submittedName>
</protein>
<dbReference type="AlphaFoldDB" id="A0ABD1RX97"/>
<name>A0ABD1RX97_9LAMI</name>
<dbReference type="SUPFAM" id="SSF51126">
    <property type="entry name" value="Pectin lyase-like"/>
    <property type="match status" value="1"/>
</dbReference>
<dbReference type="Pfam" id="PF00295">
    <property type="entry name" value="Glyco_hydro_28"/>
    <property type="match status" value="2"/>
</dbReference>
<dbReference type="GO" id="GO:0071555">
    <property type="term" value="P:cell wall organization"/>
    <property type="evidence" value="ECO:0007669"/>
    <property type="project" value="UniProtKB-KW"/>
</dbReference>
<comment type="subcellular location">
    <subcellularLocation>
        <location evidence="1">Secreted</location>
        <location evidence="1">Cell wall</location>
    </subcellularLocation>
</comment>
<evidence type="ECO:0000256" key="2">
    <source>
        <dbReference type="ARBA" id="ARBA00008834"/>
    </source>
</evidence>
<evidence type="ECO:0000256" key="6">
    <source>
        <dbReference type="ARBA" id="ARBA00023295"/>
    </source>
</evidence>
<evidence type="ECO:0000256" key="8">
    <source>
        <dbReference type="RuleBase" id="RU361169"/>
    </source>
</evidence>
<dbReference type="Proteomes" id="UP001604336">
    <property type="component" value="Unassembled WGS sequence"/>
</dbReference>
<sequence length="320" mass="35686">MNQHKDKYPNFNQSNHGVVHGAKRRSRHTIIINVDHFGAKADGQTDDSQAFRNAWNGACNSSKKSIFLVPKHKTYHLRRINFTGPCKSTMKIEIKGTIKSFSELYEDTKRFWIVFHNLRNFEVQGGGIIDGNGEIWWNNSCKIKKTPDNLCGTGKYILICLKFLISSIGSLGENHSENRVSDLLVDGAKFVGTTNGVRIKTWQGGSGYARNIIFQNIEMRNVSNPIIIDQNYCDKDVSCQPQKSAVQVMNVVYKNIRGTSASEVAIKLNCSDTVPCRGILLENIYLSRQGKGEVEANCSNIIGLNSLGTFVSPSCPNFSN</sequence>
<dbReference type="InterPro" id="IPR000743">
    <property type="entry name" value="Glyco_hydro_28"/>
</dbReference>
<dbReference type="InterPro" id="IPR012334">
    <property type="entry name" value="Pectin_lyas_fold"/>
</dbReference>
<keyword evidence="3" id="KW-0134">Cell wall</keyword>
<evidence type="ECO:0000313" key="9">
    <source>
        <dbReference type="EMBL" id="KAL2491604.1"/>
    </source>
</evidence>
<evidence type="ECO:0000256" key="4">
    <source>
        <dbReference type="ARBA" id="ARBA00022525"/>
    </source>
</evidence>